<feature type="binding site" evidence="9">
    <location>
        <begin position="92"/>
        <end position="102"/>
    </location>
    <ligand>
        <name>ATP</name>
        <dbReference type="ChEBI" id="CHEBI:30616"/>
    </ligand>
</feature>
<dbReference type="EMBL" id="DVFJ01000004">
    <property type="protein sequence ID" value="HIQ70785.1"/>
    <property type="molecule type" value="Genomic_DNA"/>
</dbReference>
<dbReference type="InterPro" id="IPR036554">
    <property type="entry name" value="GHMP_kinase_C_sf"/>
</dbReference>
<evidence type="ECO:0000256" key="7">
    <source>
        <dbReference type="ARBA" id="ARBA00022840"/>
    </source>
</evidence>
<keyword evidence="9" id="KW-0414">Isoprene biosynthesis</keyword>
<dbReference type="InterPro" id="IPR006204">
    <property type="entry name" value="GHMP_kinase_N_dom"/>
</dbReference>
<dbReference type="Pfam" id="PF00288">
    <property type="entry name" value="GHMP_kinases_N"/>
    <property type="match status" value="1"/>
</dbReference>
<evidence type="ECO:0000256" key="3">
    <source>
        <dbReference type="ARBA" id="ARBA00017473"/>
    </source>
</evidence>
<dbReference type="Gene3D" id="3.30.230.10">
    <property type="match status" value="1"/>
</dbReference>
<feature type="domain" description="GHMP kinase N-terminal" evidence="10">
    <location>
        <begin position="64"/>
        <end position="142"/>
    </location>
</feature>
<keyword evidence="6 9" id="KW-0418">Kinase</keyword>
<dbReference type="PANTHER" id="PTHR43527">
    <property type="entry name" value="4-DIPHOSPHOCYTIDYL-2-C-METHYL-D-ERYTHRITOL KINASE, CHLOROPLASTIC"/>
    <property type="match status" value="1"/>
</dbReference>
<dbReference type="SUPFAM" id="SSF54211">
    <property type="entry name" value="Ribosomal protein S5 domain 2-like"/>
    <property type="match status" value="1"/>
</dbReference>
<keyword evidence="7 9" id="KW-0067">ATP-binding</keyword>
<dbReference type="Pfam" id="PF08544">
    <property type="entry name" value="GHMP_kinases_C"/>
    <property type="match status" value="1"/>
</dbReference>
<comment type="similarity">
    <text evidence="1 9">Belongs to the GHMP kinase family. IspE subfamily.</text>
</comment>
<dbReference type="EC" id="2.7.1.148" evidence="2 9"/>
<keyword evidence="5 9" id="KW-0547">Nucleotide-binding</keyword>
<dbReference type="NCBIfam" id="TIGR00154">
    <property type="entry name" value="ispE"/>
    <property type="match status" value="1"/>
</dbReference>
<comment type="catalytic activity">
    <reaction evidence="9">
        <text>4-CDP-2-C-methyl-D-erythritol + ATP = 4-CDP-2-C-methyl-D-erythritol 2-phosphate + ADP + H(+)</text>
        <dbReference type="Rhea" id="RHEA:18437"/>
        <dbReference type="ChEBI" id="CHEBI:15378"/>
        <dbReference type="ChEBI" id="CHEBI:30616"/>
        <dbReference type="ChEBI" id="CHEBI:57823"/>
        <dbReference type="ChEBI" id="CHEBI:57919"/>
        <dbReference type="ChEBI" id="CHEBI:456216"/>
        <dbReference type="EC" id="2.7.1.148"/>
    </reaction>
</comment>
<evidence type="ECO:0000256" key="1">
    <source>
        <dbReference type="ARBA" id="ARBA00009684"/>
    </source>
</evidence>
<dbReference type="PANTHER" id="PTHR43527:SF2">
    <property type="entry name" value="4-DIPHOSPHOCYTIDYL-2-C-METHYL-D-ERYTHRITOL KINASE, CHLOROPLASTIC"/>
    <property type="match status" value="1"/>
</dbReference>
<name>A0A9D0ZA76_9FIRM</name>
<sequence>MLRIQARAKINWTLDICAKRPDGYHELDMLMHSVALADTLTVEPADELTLEVGRGGRVPADGANLALRAANALREATGVQKGARLWLGKRIPVAAGMGGGSADAAAVLVGLNRLWGCGLSEAELERIGLTIGADVPFCVRGGLQRARGIGEQLAPLRCARQIWLVIVQPCRGLSTRDVFGRLDLRAGVDCRPQTDRAQHALEVGDLRALCASLGNVLQPVAQSLRPEIAQAIEALRAHEAAAAQMTGSGSAVFGIFLNARMARAAWQKLRFSYRACYMTSSADSGMEIQEI</sequence>
<dbReference type="InterPro" id="IPR014721">
    <property type="entry name" value="Ribsml_uS5_D2-typ_fold_subgr"/>
</dbReference>
<comment type="function">
    <text evidence="9">Catalyzes the phosphorylation of the position 2 hydroxy group of 4-diphosphocytidyl-2C-methyl-D-erythritol.</text>
</comment>
<dbReference type="GO" id="GO:0016114">
    <property type="term" value="P:terpenoid biosynthetic process"/>
    <property type="evidence" value="ECO:0007669"/>
    <property type="project" value="UniProtKB-UniRule"/>
</dbReference>
<evidence type="ECO:0000256" key="9">
    <source>
        <dbReference type="HAMAP-Rule" id="MF_00061"/>
    </source>
</evidence>
<dbReference type="SUPFAM" id="SSF55060">
    <property type="entry name" value="GHMP Kinase, C-terminal domain"/>
    <property type="match status" value="1"/>
</dbReference>
<dbReference type="GO" id="GO:0019288">
    <property type="term" value="P:isopentenyl diphosphate biosynthetic process, methylerythritol 4-phosphate pathway"/>
    <property type="evidence" value="ECO:0007669"/>
    <property type="project" value="UniProtKB-UniRule"/>
</dbReference>
<evidence type="ECO:0000313" key="12">
    <source>
        <dbReference type="EMBL" id="HIQ70785.1"/>
    </source>
</evidence>
<dbReference type="NCBIfam" id="NF011202">
    <property type="entry name" value="PRK14608.1"/>
    <property type="match status" value="1"/>
</dbReference>
<dbReference type="GO" id="GO:0005524">
    <property type="term" value="F:ATP binding"/>
    <property type="evidence" value="ECO:0007669"/>
    <property type="project" value="UniProtKB-UniRule"/>
</dbReference>
<dbReference type="Proteomes" id="UP000886887">
    <property type="component" value="Unassembled WGS sequence"/>
</dbReference>
<evidence type="ECO:0000256" key="6">
    <source>
        <dbReference type="ARBA" id="ARBA00022777"/>
    </source>
</evidence>
<evidence type="ECO:0000256" key="5">
    <source>
        <dbReference type="ARBA" id="ARBA00022741"/>
    </source>
</evidence>
<dbReference type="PIRSF" id="PIRSF010376">
    <property type="entry name" value="IspE"/>
    <property type="match status" value="1"/>
</dbReference>
<dbReference type="InterPro" id="IPR004424">
    <property type="entry name" value="IspE"/>
</dbReference>
<reference evidence="12" key="2">
    <citation type="journal article" date="2021" name="PeerJ">
        <title>Extensive microbial diversity within the chicken gut microbiome revealed by metagenomics and culture.</title>
        <authorList>
            <person name="Gilroy R."/>
            <person name="Ravi A."/>
            <person name="Getino M."/>
            <person name="Pursley I."/>
            <person name="Horton D.L."/>
            <person name="Alikhan N.F."/>
            <person name="Baker D."/>
            <person name="Gharbi K."/>
            <person name="Hall N."/>
            <person name="Watson M."/>
            <person name="Adriaenssens E.M."/>
            <person name="Foster-Nyarko E."/>
            <person name="Jarju S."/>
            <person name="Secka A."/>
            <person name="Antonio M."/>
            <person name="Oren A."/>
            <person name="Chaudhuri R.R."/>
            <person name="La Ragione R."/>
            <person name="Hildebrand F."/>
            <person name="Pallen M.J."/>
        </authorList>
    </citation>
    <scope>NUCLEOTIDE SEQUENCE</scope>
    <source>
        <strain evidence="12">ChiSxjej2B14-6234</strain>
    </source>
</reference>
<dbReference type="GO" id="GO:0050515">
    <property type="term" value="F:4-(cytidine 5'-diphospho)-2-C-methyl-D-erythritol kinase activity"/>
    <property type="evidence" value="ECO:0007669"/>
    <property type="project" value="UniProtKB-UniRule"/>
</dbReference>
<gene>
    <name evidence="9" type="primary">ispE</name>
    <name evidence="12" type="ORF">IAB73_01000</name>
</gene>
<dbReference type="HAMAP" id="MF_00061">
    <property type="entry name" value="IspE"/>
    <property type="match status" value="1"/>
</dbReference>
<reference evidence="12" key="1">
    <citation type="submission" date="2020-10" db="EMBL/GenBank/DDBJ databases">
        <authorList>
            <person name="Gilroy R."/>
        </authorList>
    </citation>
    <scope>NUCLEOTIDE SEQUENCE</scope>
    <source>
        <strain evidence="12">ChiSxjej2B14-6234</strain>
    </source>
</reference>
<dbReference type="InterPro" id="IPR013750">
    <property type="entry name" value="GHMP_kinase_C_dom"/>
</dbReference>
<comment type="pathway">
    <text evidence="9">Isoprenoid biosynthesis; isopentenyl diphosphate biosynthesis via DXP pathway; isopentenyl diphosphate from 1-deoxy-D-xylulose 5-phosphate: step 3/6.</text>
</comment>
<protein>
    <recommendedName>
        <fullName evidence="3 9">4-diphosphocytidyl-2-C-methyl-D-erythritol kinase</fullName>
        <shortName evidence="9">CMK</shortName>
        <ecNumber evidence="2 9">2.7.1.148</ecNumber>
    </recommendedName>
    <alternativeName>
        <fullName evidence="8 9">4-(cytidine-5'-diphospho)-2-C-methyl-D-erythritol kinase</fullName>
    </alternativeName>
</protein>
<evidence type="ECO:0000259" key="11">
    <source>
        <dbReference type="Pfam" id="PF08544"/>
    </source>
</evidence>
<accession>A0A9D0ZA76</accession>
<evidence type="ECO:0000256" key="4">
    <source>
        <dbReference type="ARBA" id="ARBA00022679"/>
    </source>
</evidence>
<evidence type="ECO:0000256" key="2">
    <source>
        <dbReference type="ARBA" id="ARBA00012052"/>
    </source>
</evidence>
<feature type="domain" description="GHMP kinase C-terminal" evidence="11">
    <location>
        <begin position="199"/>
        <end position="273"/>
    </location>
</feature>
<dbReference type="InterPro" id="IPR020568">
    <property type="entry name" value="Ribosomal_Su5_D2-typ_SF"/>
</dbReference>
<dbReference type="Gene3D" id="3.30.70.890">
    <property type="entry name" value="GHMP kinase, C-terminal domain"/>
    <property type="match status" value="1"/>
</dbReference>
<evidence type="ECO:0000259" key="10">
    <source>
        <dbReference type="Pfam" id="PF00288"/>
    </source>
</evidence>
<keyword evidence="4 9" id="KW-0808">Transferase</keyword>
<organism evidence="12 13">
    <name type="scientific">Candidatus Onthenecus intestinigallinarum</name>
    <dbReference type="NCBI Taxonomy" id="2840875"/>
    <lineage>
        <taxon>Bacteria</taxon>
        <taxon>Bacillati</taxon>
        <taxon>Bacillota</taxon>
        <taxon>Clostridia</taxon>
        <taxon>Eubacteriales</taxon>
        <taxon>Candidatus Onthenecus</taxon>
    </lineage>
</organism>
<proteinExistence type="inferred from homology"/>
<evidence type="ECO:0000256" key="8">
    <source>
        <dbReference type="ARBA" id="ARBA00032554"/>
    </source>
</evidence>
<dbReference type="AlphaFoldDB" id="A0A9D0ZA76"/>
<feature type="active site" evidence="9">
    <location>
        <position position="134"/>
    </location>
</feature>
<feature type="active site" evidence="9">
    <location>
        <position position="9"/>
    </location>
</feature>
<evidence type="ECO:0000313" key="13">
    <source>
        <dbReference type="Proteomes" id="UP000886887"/>
    </source>
</evidence>
<comment type="caution">
    <text evidence="12">The sequence shown here is derived from an EMBL/GenBank/DDBJ whole genome shotgun (WGS) entry which is preliminary data.</text>
</comment>